<name>A0A0L6CJX6_9MICO</name>
<evidence type="ECO:0000313" key="3">
    <source>
        <dbReference type="Proteomes" id="UP000037397"/>
    </source>
</evidence>
<keyword evidence="3" id="KW-1185">Reference proteome</keyword>
<accession>A0A0L6CJX6</accession>
<feature type="region of interest" description="Disordered" evidence="1">
    <location>
        <begin position="1"/>
        <end position="26"/>
    </location>
</feature>
<feature type="compositionally biased region" description="Basic and acidic residues" evidence="1">
    <location>
        <begin position="14"/>
        <end position="24"/>
    </location>
</feature>
<dbReference type="RefSeq" id="WP_050670503.1">
    <property type="nucleotide sequence ID" value="NZ_LAIR01000002.1"/>
</dbReference>
<evidence type="ECO:0000313" key="2">
    <source>
        <dbReference type="EMBL" id="KNX38087.1"/>
    </source>
</evidence>
<proteinExistence type="predicted"/>
<reference evidence="3" key="1">
    <citation type="submission" date="2015-03" db="EMBL/GenBank/DDBJ databases">
        <title>Luteipulveratus halotolerans sp. nov., a novel actinobacterium (Dermacoccaceae) from Sarawak, Malaysia.</title>
        <authorList>
            <person name="Juboi H."/>
            <person name="Basik A."/>
            <person name="Shamsul S.S."/>
            <person name="Arnold P."/>
            <person name="Schmitt E.K."/>
            <person name="Sanglier J.-J."/>
            <person name="Yeo T."/>
        </authorList>
    </citation>
    <scope>NUCLEOTIDE SEQUENCE [LARGE SCALE GENOMIC DNA]</scope>
    <source>
        <strain evidence="3">C296001</strain>
    </source>
</reference>
<gene>
    <name evidence="2" type="ORF">VV01_14555</name>
</gene>
<dbReference type="STRING" id="1631356.VV01_14555"/>
<dbReference type="OrthoDB" id="3606360at2"/>
<sequence>MPGGRLITRTNTDTPDRRATKVDQHSPAPAIDEVDDVCDWAYDIALAIADHLGHKHGPFRYRVDGVPVKWALTQHITYLTNHVDTVLGVDWHETTYDDAHRYARRLQRRTGTDDLIHRIRERCPSCDQRTLTREDGAGKVLCNNRDCQRIWTEDEYARLAVVVAS</sequence>
<evidence type="ECO:0000256" key="1">
    <source>
        <dbReference type="SAM" id="MobiDB-lite"/>
    </source>
</evidence>
<dbReference type="EMBL" id="LAIR01000002">
    <property type="protein sequence ID" value="KNX38087.1"/>
    <property type="molecule type" value="Genomic_DNA"/>
</dbReference>
<dbReference type="AlphaFoldDB" id="A0A0L6CJX6"/>
<organism evidence="2 3">
    <name type="scientific">Luteipulveratus halotolerans</name>
    <dbReference type="NCBI Taxonomy" id="1631356"/>
    <lineage>
        <taxon>Bacteria</taxon>
        <taxon>Bacillati</taxon>
        <taxon>Actinomycetota</taxon>
        <taxon>Actinomycetes</taxon>
        <taxon>Micrococcales</taxon>
        <taxon>Dermacoccaceae</taxon>
        <taxon>Luteipulveratus</taxon>
    </lineage>
</organism>
<protein>
    <submittedName>
        <fullName evidence="2">Uncharacterized protein</fullName>
    </submittedName>
</protein>
<dbReference type="Proteomes" id="UP000037397">
    <property type="component" value="Unassembled WGS sequence"/>
</dbReference>
<comment type="caution">
    <text evidence="2">The sequence shown here is derived from an EMBL/GenBank/DDBJ whole genome shotgun (WGS) entry which is preliminary data.</text>
</comment>